<sequence length="303" mass="32477">MLSALAPATTNQRFPEPLVVAAIPPNERRASPTPNRPAAQPCRCTSPSDWTPYSIRAAFQHPSRPHPSRTTTSMAQIRNIANGGFQNALSHISNAQNSSVKDNGEYETKPVALSGFYADTRKTANTNGLARQTFSAVNLQQVGKCNSIESLNTAIVSGKTENGNNGYISTPPETKASIRSLSSYSLLDGHVDGMLSPNSASHKPETTNNSVLSNAASTDVQNGCLTTVDSGQQEASHSHSSVEFTQYFQEGYCKISELDDCRELTEAVTDADSSSSHCEREKPEEDGDNDDLLGGVFAFSEEG</sequence>
<evidence type="ECO:0000256" key="1">
    <source>
        <dbReference type="SAM" id="MobiDB-lite"/>
    </source>
</evidence>
<dbReference type="AlphaFoldDB" id="A0A1D6M3Y3"/>
<name>A0A1D6M3Y3_MAIZE</name>
<proteinExistence type="predicted"/>
<accession>A0A1D6M3Y3</accession>
<feature type="region of interest" description="Disordered" evidence="1">
    <location>
        <begin position="266"/>
        <end position="303"/>
    </location>
</feature>
<protein>
    <submittedName>
        <fullName evidence="2">Autophagy-related protein 18g</fullName>
    </submittedName>
</protein>
<dbReference type="ExpressionAtlas" id="A0A1D6M3Y3">
    <property type="expression patterns" value="baseline and differential"/>
</dbReference>
<gene>
    <name evidence="2" type="ORF">ZEAMMB73_Zm00001d038156</name>
</gene>
<reference evidence="2" key="1">
    <citation type="submission" date="2015-12" db="EMBL/GenBank/DDBJ databases">
        <title>Update maize B73 reference genome by single molecule sequencing technologies.</title>
        <authorList>
            <consortium name="Maize Genome Sequencing Project"/>
            <person name="Ware D."/>
        </authorList>
    </citation>
    <scope>NUCLEOTIDE SEQUENCE</scope>
    <source>
        <tissue evidence="2">Seedling</tissue>
    </source>
</reference>
<organism evidence="2">
    <name type="scientific">Zea mays</name>
    <name type="common">Maize</name>
    <dbReference type="NCBI Taxonomy" id="4577"/>
    <lineage>
        <taxon>Eukaryota</taxon>
        <taxon>Viridiplantae</taxon>
        <taxon>Streptophyta</taxon>
        <taxon>Embryophyta</taxon>
        <taxon>Tracheophyta</taxon>
        <taxon>Spermatophyta</taxon>
        <taxon>Magnoliopsida</taxon>
        <taxon>Liliopsida</taxon>
        <taxon>Poales</taxon>
        <taxon>Poaceae</taxon>
        <taxon>PACMAD clade</taxon>
        <taxon>Panicoideae</taxon>
        <taxon>Andropogonodae</taxon>
        <taxon>Andropogoneae</taxon>
        <taxon>Tripsacinae</taxon>
        <taxon>Zea</taxon>
    </lineage>
</organism>
<evidence type="ECO:0000313" key="2">
    <source>
        <dbReference type="EMBL" id="AQK85862.1"/>
    </source>
</evidence>
<dbReference type="EMBL" id="CM000782">
    <property type="protein sequence ID" value="AQK85863.1"/>
    <property type="molecule type" value="Genomic_DNA"/>
</dbReference>
<dbReference type="EMBL" id="CM000782">
    <property type="protein sequence ID" value="AQK85862.1"/>
    <property type="molecule type" value="Genomic_DNA"/>
</dbReference>